<dbReference type="EMBL" id="JBGJLR010000003">
    <property type="protein sequence ID" value="MEZ2738721.1"/>
    <property type="molecule type" value="Genomic_DNA"/>
</dbReference>
<gene>
    <name evidence="7" type="primary">alkB</name>
    <name evidence="7" type="ORF">ACBP88_04460</name>
</gene>
<proteinExistence type="predicted"/>
<keyword evidence="8" id="KW-1185">Reference proteome</keyword>
<dbReference type="InterPro" id="IPR037151">
    <property type="entry name" value="AlkB-like_sf"/>
</dbReference>
<keyword evidence="3" id="KW-0223">Dioxygenase</keyword>
<dbReference type="GO" id="GO:0035516">
    <property type="term" value="F:broad specificity oxidative DNA demethylase activity"/>
    <property type="evidence" value="ECO:0007669"/>
    <property type="project" value="UniProtKB-EC"/>
</dbReference>
<dbReference type="InterPro" id="IPR004574">
    <property type="entry name" value="Alkb"/>
</dbReference>
<evidence type="ECO:0000256" key="2">
    <source>
        <dbReference type="ARBA" id="ARBA00022723"/>
    </source>
</evidence>
<evidence type="ECO:0000259" key="6">
    <source>
        <dbReference type="PROSITE" id="PS51471"/>
    </source>
</evidence>
<dbReference type="PROSITE" id="PS51471">
    <property type="entry name" value="FE2OG_OXY"/>
    <property type="match status" value="1"/>
</dbReference>
<dbReference type="RefSeq" id="WP_370890937.1">
    <property type="nucleotide sequence ID" value="NZ_JBGJLR010000003.1"/>
</dbReference>
<keyword evidence="5" id="KW-0408">Iron</keyword>
<keyword evidence="4 7" id="KW-0560">Oxidoreductase</keyword>
<dbReference type="InterPro" id="IPR005123">
    <property type="entry name" value="Oxoglu/Fe-dep_dioxygenase_dom"/>
</dbReference>
<sequence length="219" mass="23820">MSLPLFATEALPPQPLDAGAVLLRGFAAAREQEWLQAVGRVTAQAPFRVMTRPGGAPLSVAMTNCGDWGWVSDAQRYRYSSTDPATGLPWPAMPAFMQAQAVAAAAAAGYPGYAPDACLMNRYQPGAKMTLHRDEDEMDWSAPIVSVSLGLPCTFLWGGPTRQDPVRRVPLTHGDVLVWGGPTRMAYHGVNPLKAGQHHLLGAQRWNLTFRMAKRYYAA</sequence>
<feature type="domain" description="Fe2OG dioxygenase" evidence="6">
    <location>
        <begin position="114"/>
        <end position="214"/>
    </location>
</feature>
<dbReference type="Gene3D" id="2.60.120.590">
    <property type="entry name" value="Alpha-ketoglutarate-dependent dioxygenase AlkB-like"/>
    <property type="match status" value="1"/>
</dbReference>
<organism evidence="7 8">
    <name type="scientific">Comamonas jiangduensis</name>
    <dbReference type="NCBI Taxonomy" id="1194168"/>
    <lineage>
        <taxon>Bacteria</taxon>
        <taxon>Pseudomonadati</taxon>
        <taxon>Pseudomonadota</taxon>
        <taxon>Betaproteobacteria</taxon>
        <taxon>Burkholderiales</taxon>
        <taxon>Comamonadaceae</taxon>
        <taxon>Comamonas</taxon>
    </lineage>
</organism>
<accession>A0ABV4IAD7</accession>
<evidence type="ECO:0000256" key="3">
    <source>
        <dbReference type="ARBA" id="ARBA00022964"/>
    </source>
</evidence>
<evidence type="ECO:0000256" key="4">
    <source>
        <dbReference type="ARBA" id="ARBA00023002"/>
    </source>
</evidence>
<dbReference type="Proteomes" id="UP001567350">
    <property type="component" value="Unassembled WGS sequence"/>
</dbReference>
<evidence type="ECO:0000256" key="5">
    <source>
        <dbReference type="ARBA" id="ARBA00023004"/>
    </source>
</evidence>
<dbReference type="PANTHER" id="PTHR16557">
    <property type="entry name" value="ALKYLATED DNA REPAIR PROTEIN ALKB-RELATED"/>
    <property type="match status" value="1"/>
</dbReference>
<reference evidence="7 8" key="1">
    <citation type="submission" date="2024-08" db="EMBL/GenBank/DDBJ databases">
        <authorList>
            <person name="Feng Z."/>
            <person name="Ronholm J."/>
        </authorList>
    </citation>
    <scope>NUCLEOTIDE SEQUENCE [LARGE SCALE GENOMIC DNA]</scope>
    <source>
        <strain evidence="7 8">4-AB0-8</strain>
    </source>
</reference>
<protein>
    <submittedName>
        <fullName evidence="7">DNA oxidative demethylase AlkB</fullName>
        <ecNumber evidence="7">1.14.11.33</ecNumber>
    </submittedName>
</protein>
<dbReference type="NCBIfam" id="NF011930">
    <property type="entry name" value="PRK15401.1"/>
    <property type="match status" value="1"/>
</dbReference>
<evidence type="ECO:0000256" key="1">
    <source>
        <dbReference type="ARBA" id="ARBA00001954"/>
    </source>
</evidence>
<keyword evidence="2" id="KW-0479">Metal-binding</keyword>
<dbReference type="SUPFAM" id="SSF51197">
    <property type="entry name" value="Clavaminate synthase-like"/>
    <property type="match status" value="1"/>
</dbReference>
<name>A0ABV4IAD7_9BURK</name>
<dbReference type="EC" id="1.14.11.33" evidence="7"/>
<evidence type="ECO:0000313" key="7">
    <source>
        <dbReference type="EMBL" id="MEZ2738721.1"/>
    </source>
</evidence>
<comment type="caution">
    <text evidence="7">The sequence shown here is derived from an EMBL/GenBank/DDBJ whole genome shotgun (WGS) entry which is preliminary data.</text>
</comment>
<evidence type="ECO:0000313" key="8">
    <source>
        <dbReference type="Proteomes" id="UP001567350"/>
    </source>
</evidence>
<comment type="cofactor">
    <cofactor evidence="1">
        <name>Fe(2+)</name>
        <dbReference type="ChEBI" id="CHEBI:29033"/>
    </cofactor>
</comment>
<dbReference type="PANTHER" id="PTHR16557:SF2">
    <property type="entry name" value="NUCLEIC ACID DIOXYGENASE ALKBH1"/>
    <property type="match status" value="1"/>
</dbReference>
<dbReference type="InterPro" id="IPR027450">
    <property type="entry name" value="AlkB-like"/>
</dbReference>
<dbReference type="Pfam" id="PF13532">
    <property type="entry name" value="2OG-FeII_Oxy_2"/>
    <property type="match status" value="1"/>
</dbReference>